<reference evidence="5 6" key="1">
    <citation type="submission" date="2016-11" db="EMBL/GenBank/DDBJ databases">
        <authorList>
            <person name="Varghese N."/>
            <person name="Submissions S."/>
        </authorList>
    </citation>
    <scope>NUCLEOTIDE SEQUENCE [LARGE SCALE GENOMIC DNA]</scope>
    <source>
        <strain evidence="5 6">DSM 17919</strain>
    </source>
</reference>
<comment type="similarity">
    <text evidence="1">Belongs to the 'phage' integrase family.</text>
</comment>
<dbReference type="InterPro" id="IPR013762">
    <property type="entry name" value="Integrase-like_cat_sf"/>
</dbReference>
<dbReference type="Proteomes" id="UP000184001">
    <property type="component" value="Unassembled WGS sequence"/>
</dbReference>
<dbReference type="RefSeq" id="WP_020000677.1">
    <property type="nucleotide sequence ID" value="NZ_CP192219.1"/>
</dbReference>
<evidence type="ECO:0000256" key="1">
    <source>
        <dbReference type="ARBA" id="ARBA00008857"/>
    </source>
</evidence>
<dbReference type="GO" id="GO:0006310">
    <property type="term" value="P:DNA recombination"/>
    <property type="evidence" value="ECO:0007669"/>
    <property type="project" value="UniProtKB-KW"/>
</dbReference>
<dbReference type="InterPro" id="IPR011010">
    <property type="entry name" value="DNA_brk_join_enz"/>
</dbReference>
<gene>
    <name evidence="5" type="ORF">SAMN05660830_01358</name>
</gene>
<keyword evidence="2" id="KW-0229">DNA integration</keyword>
<dbReference type="GO" id="GO:0015074">
    <property type="term" value="P:DNA integration"/>
    <property type="evidence" value="ECO:0007669"/>
    <property type="project" value="UniProtKB-KW"/>
</dbReference>
<proteinExistence type="inferred from homology"/>
<evidence type="ECO:0000313" key="5">
    <source>
        <dbReference type="EMBL" id="SHJ01322.1"/>
    </source>
</evidence>
<dbReference type="AlphaFoldDB" id="A0A8G2C8Z8"/>
<evidence type="ECO:0000259" key="4">
    <source>
        <dbReference type="PROSITE" id="PS51898"/>
    </source>
</evidence>
<name>A0A8G2C8Z8_9BACT</name>
<dbReference type="PROSITE" id="PS51898">
    <property type="entry name" value="TYR_RECOMBINASE"/>
    <property type="match status" value="1"/>
</dbReference>
<accession>A0A8G2C8Z8</accession>
<dbReference type="Gene3D" id="1.10.443.10">
    <property type="entry name" value="Intergrase catalytic core"/>
    <property type="match status" value="1"/>
</dbReference>
<organism evidence="5 6">
    <name type="scientific">Halodesulfovibrio aestuarii</name>
    <dbReference type="NCBI Taxonomy" id="126333"/>
    <lineage>
        <taxon>Bacteria</taxon>
        <taxon>Pseudomonadati</taxon>
        <taxon>Thermodesulfobacteriota</taxon>
        <taxon>Desulfovibrionia</taxon>
        <taxon>Desulfovibrionales</taxon>
        <taxon>Desulfovibrionaceae</taxon>
        <taxon>Halodesulfovibrio</taxon>
    </lineage>
</organism>
<protein>
    <submittedName>
        <fullName evidence="5">Phage integrase family protein</fullName>
    </submittedName>
</protein>
<evidence type="ECO:0000313" key="6">
    <source>
        <dbReference type="Proteomes" id="UP000184001"/>
    </source>
</evidence>
<sequence>MYFDKSKNRWIAQVYLTKENGKIYRKTKHFKRKRDASEWQTIHRKEIQLADSLSKSIPDDGTDLRVVELANCFWKHRTQSGISKKTCDETFRCFKRLFQTIAVRKEDHVCHVTRATAIRIVEELKTICPGNGSAVDACVKTFKAAWNWAILTYDLQCKNPFSKLENAKKAASIPHYMPPMEDLMKVASIAPSSYKAVLFFSLFACGRKIEGHRLQISDIDFAHNRIGLRTRKRKGGIEEIDYIYMNEELAAILKKHIKTSGCTERVFEGMQLQNGSHMRWLETLCKDADVKKFGLHGLRSLAASTALAKGATIYDVQAMLRHQSLQVTDRYIRRICSSPTAPQILGKVFHEIKKQSTDKLLTINEAPANQSQTDWGSAA</sequence>
<comment type="caution">
    <text evidence="5">The sequence shown here is derived from an EMBL/GenBank/DDBJ whole genome shotgun (WGS) entry which is preliminary data.</text>
</comment>
<dbReference type="SUPFAM" id="SSF56349">
    <property type="entry name" value="DNA breaking-rejoining enzymes"/>
    <property type="match status" value="1"/>
</dbReference>
<evidence type="ECO:0000256" key="3">
    <source>
        <dbReference type="ARBA" id="ARBA00023172"/>
    </source>
</evidence>
<dbReference type="Pfam" id="PF00589">
    <property type="entry name" value="Phage_integrase"/>
    <property type="match status" value="1"/>
</dbReference>
<feature type="domain" description="Tyr recombinase" evidence="4">
    <location>
        <begin position="172"/>
        <end position="350"/>
    </location>
</feature>
<evidence type="ECO:0000256" key="2">
    <source>
        <dbReference type="ARBA" id="ARBA00022908"/>
    </source>
</evidence>
<dbReference type="PANTHER" id="PTHR30629:SF6">
    <property type="entry name" value="PROPHAGE INTEGRASE INTA-RELATED"/>
    <property type="match status" value="1"/>
</dbReference>
<dbReference type="GO" id="GO:0003677">
    <property type="term" value="F:DNA binding"/>
    <property type="evidence" value="ECO:0007669"/>
    <property type="project" value="InterPro"/>
</dbReference>
<dbReference type="PANTHER" id="PTHR30629">
    <property type="entry name" value="PROPHAGE INTEGRASE"/>
    <property type="match status" value="1"/>
</dbReference>
<keyword evidence="3" id="KW-0233">DNA recombination</keyword>
<dbReference type="EMBL" id="FQZR01000003">
    <property type="protein sequence ID" value="SHJ01322.1"/>
    <property type="molecule type" value="Genomic_DNA"/>
</dbReference>
<dbReference type="CDD" id="cd00397">
    <property type="entry name" value="DNA_BRE_C"/>
    <property type="match status" value="1"/>
</dbReference>
<dbReference type="InterPro" id="IPR002104">
    <property type="entry name" value="Integrase_catalytic"/>
</dbReference>
<dbReference type="InterPro" id="IPR050808">
    <property type="entry name" value="Phage_Integrase"/>
</dbReference>